<accession>A0A1V9YN99</accession>
<gene>
    <name evidence="2" type="ORF">ACHHYP_09416</name>
</gene>
<protein>
    <recommendedName>
        <fullName evidence="4">Ubiquitin-like domain-containing protein</fullName>
    </recommendedName>
</protein>
<organism evidence="2 3">
    <name type="scientific">Achlya hypogyna</name>
    <name type="common">Oomycete</name>
    <name type="synonym">Protoachlya hypogyna</name>
    <dbReference type="NCBI Taxonomy" id="1202772"/>
    <lineage>
        <taxon>Eukaryota</taxon>
        <taxon>Sar</taxon>
        <taxon>Stramenopiles</taxon>
        <taxon>Oomycota</taxon>
        <taxon>Saprolegniomycetes</taxon>
        <taxon>Saprolegniales</taxon>
        <taxon>Achlyaceae</taxon>
        <taxon>Achlya</taxon>
    </lineage>
</organism>
<evidence type="ECO:0000313" key="2">
    <source>
        <dbReference type="EMBL" id="OQR87183.1"/>
    </source>
</evidence>
<dbReference type="OrthoDB" id="10249887at2759"/>
<evidence type="ECO:0008006" key="4">
    <source>
        <dbReference type="Google" id="ProtNLM"/>
    </source>
</evidence>
<feature type="region of interest" description="Disordered" evidence="1">
    <location>
        <begin position="1"/>
        <end position="21"/>
    </location>
</feature>
<proteinExistence type="predicted"/>
<reference evidence="2 3" key="1">
    <citation type="journal article" date="2014" name="Genome Biol. Evol.">
        <title>The secreted proteins of Achlya hypogyna and Thraustotheca clavata identify the ancestral oomycete secretome and reveal gene acquisitions by horizontal gene transfer.</title>
        <authorList>
            <person name="Misner I."/>
            <person name="Blouin N."/>
            <person name="Leonard G."/>
            <person name="Richards T.A."/>
            <person name="Lane C.E."/>
        </authorList>
    </citation>
    <scope>NUCLEOTIDE SEQUENCE [LARGE SCALE GENOMIC DNA]</scope>
    <source>
        <strain evidence="2 3">ATCC 48635</strain>
    </source>
</reference>
<comment type="caution">
    <text evidence="2">The sequence shown here is derived from an EMBL/GenBank/DDBJ whole genome shotgun (WGS) entry which is preliminary data.</text>
</comment>
<dbReference type="Proteomes" id="UP000243579">
    <property type="component" value="Unassembled WGS sequence"/>
</dbReference>
<name>A0A1V9YN99_ACHHY</name>
<sequence>MPKKKAKKQSTTTGADDSAAVADAHPDADYVPLAIPEETVELVTLDMRLLNWSYLNFKWKVKTSTRLFAVKNELEKRHGPITNLKICKDHFAEGNELTDEMMSLHEYGIDGAPEYEKEVVCQIYYDFKPTQHDNPLLLATEQY</sequence>
<dbReference type="EMBL" id="JNBR01001461">
    <property type="protein sequence ID" value="OQR87183.1"/>
    <property type="molecule type" value="Genomic_DNA"/>
</dbReference>
<evidence type="ECO:0000313" key="3">
    <source>
        <dbReference type="Proteomes" id="UP000243579"/>
    </source>
</evidence>
<evidence type="ECO:0000256" key="1">
    <source>
        <dbReference type="SAM" id="MobiDB-lite"/>
    </source>
</evidence>
<dbReference type="AlphaFoldDB" id="A0A1V9YN99"/>
<keyword evidence="3" id="KW-1185">Reference proteome</keyword>